<evidence type="ECO:0000256" key="9">
    <source>
        <dbReference type="ARBA" id="ARBA00023002"/>
    </source>
</evidence>
<protein>
    <recommendedName>
        <fullName evidence="5">trimethyllysine dioxygenase</fullName>
        <ecNumber evidence="5">1.14.11.8</ecNumber>
    </recommendedName>
    <alternativeName>
        <fullName evidence="12">Epsilon-trimethyllysine 2-oxoglutarate dioxygenase</fullName>
    </alternativeName>
    <alternativeName>
        <fullName evidence="11">TML hydroxylase</fullName>
    </alternativeName>
    <alternativeName>
        <fullName evidence="13">TML-alpha-ketoglutarate dioxygenase</fullName>
    </alternativeName>
</protein>
<evidence type="ECO:0000256" key="11">
    <source>
        <dbReference type="ARBA" id="ARBA00030363"/>
    </source>
</evidence>
<dbReference type="InterPro" id="IPR042098">
    <property type="entry name" value="TauD-like_sf"/>
</dbReference>
<dbReference type="InterPro" id="IPR003819">
    <property type="entry name" value="TauD/TfdA-like"/>
</dbReference>
<accession>A0AAD9D0E4</accession>
<dbReference type="GO" id="GO:0050353">
    <property type="term" value="F:trimethyllysine dioxygenase activity"/>
    <property type="evidence" value="ECO:0007669"/>
    <property type="project" value="UniProtKB-EC"/>
</dbReference>
<evidence type="ECO:0000313" key="18">
    <source>
        <dbReference type="EMBL" id="KAK1922446.1"/>
    </source>
</evidence>
<dbReference type="NCBIfam" id="TIGR02410">
    <property type="entry name" value="carnitine_TMLD"/>
    <property type="match status" value="1"/>
</dbReference>
<evidence type="ECO:0000256" key="15">
    <source>
        <dbReference type="ARBA" id="ARBA00049334"/>
    </source>
</evidence>
<evidence type="ECO:0000256" key="10">
    <source>
        <dbReference type="ARBA" id="ARBA00023004"/>
    </source>
</evidence>
<dbReference type="EMBL" id="JAODAN010000008">
    <property type="protein sequence ID" value="KAK1922446.1"/>
    <property type="molecule type" value="Genomic_DNA"/>
</dbReference>
<comment type="cofactor">
    <cofactor evidence="1">
        <name>Fe(2+)</name>
        <dbReference type="ChEBI" id="CHEBI:29033"/>
    </cofactor>
</comment>
<dbReference type="Proteomes" id="UP001182556">
    <property type="component" value="Unassembled WGS sequence"/>
</dbReference>
<dbReference type="AlphaFoldDB" id="A0AAD9D0E4"/>
<sequence length="406" mass="46064">MTSMLRRQIHTVSRIGRRGYSTVAPRAFSDEKGITISWPDNRQTRFHHEYLLDHCRCPRCFHPVTKQRLKTLVDFDPTVRPEELVSYDDRVVIKWPDDHSSEFPFTILERAAYNPPLKRLRREEPYLWTSDIAQSPPTMEHDEVTAQGIDGERAVLKWLDLIAKYGFCFLQGVPANPEATERAIRRIAPIRETHYGGFWDFTANMAHGDLAYSNQALPAHTDTTYFTDPAGLQIFHLLSHEGAGGSSLLVDGFFAASQLSPSAYVTLSRLGVPSHASGSPGTILRPMSRPSLIHDDQGHLVQVRWNNEDRGVIGPGWTAEDVESWYAAARELEQVNRSPAAEYWKQLEPGTMVVIDNWRVMHGRSAFTGSRRMCGAYIGADDWRSRRAALRTNLEGVNDSIWDFGW</sequence>
<keyword evidence="10" id="KW-0408">Iron</keyword>
<dbReference type="FunFam" id="3.60.130.10:FF:000001">
    <property type="entry name" value="Trimethyllysine dioxygenase, mitochondrial"/>
    <property type="match status" value="1"/>
</dbReference>
<evidence type="ECO:0000256" key="5">
    <source>
        <dbReference type="ARBA" id="ARBA00012267"/>
    </source>
</evidence>
<evidence type="ECO:0000259" key="16">
    <source>
        <dbReference type="Pfam" id="PF02668"/>
    </source>
</evidence>
<dbReference type="GO" id="GO:0005506">
    <property type="term" value="F:iron ion binding"/>
    <property type="evidence" value="ECO:0007669"/>
    <property type="project" value="InterPro"/>
</dbReference>
<dbReference type="Gene3D" id="3.60.130.10">
    <property type="entry name" value="Clavaminate synthase-like"/>
    <property type="match status" value="1"/>
</dbReference>
<dbReference type="FunFam" id="3.30.2020.30:FF:000002">
    <property type="entry name" value="Putative gamma-butyrobetaine dioxygenase"/>
    <property type="match status" value="1"/>
</dbReference>
<keyword evidence="6" id="KW-0479">Metal-binding</keyword>
<evidence type="ECO:0000256" key="4">
    <source>
        <dbReference type="ARBA" id="ARBA00008654"/>
    </source>
</evidence>
<comment type="pathway">
    <text evidence="3">Amine and polyamine biosynthesis; carnitine biosynthesis.</text>
</comment>
<gene>
    <name evidence="18" type="ORF">DB88DRAFT_495077</name>
</gene>
<dbReference type="GO" id="GO:0005739">
    <property type="term" value="C:mitochondrion"/>
    <property type="evidence" value="ECO:0007669"/>
    <property type="project" value="TreeGrafter"/>
</dbReference>
<comment type="similarity">
    <text evidence="4">Belongs to the gamma-BBH/TMLD family.</text>
</comment>
<keyword evidence="8" id="KW-0223">Dioxygenase</keyword>
<organism evidence="18 19">
    <name type="scientific">Papiliotrema laurentii</name>
    <name type="common">Cryptococcus laurentii</name>
    <dbReference type="NCBI Taxonomy" id="5418"/>
    <lineage>
        <taxon>Eukaryota</taxon>
        <taxon>Fungi</taxon>
        <taxon>Dikarya</taxon>
        <taxon>Basidiomycota</taxon>
        <taxon>Agaricomycotina</taxon>
        <taxon>Tremellomycetes</taxon>
        <taxon>Tremellales</taxon>
        <taxon>Rhynchogastremaceae</taxon>
        <taxon>Papiliotrema</taxon>
    </lineage>
</organism>
<dbReference type="EC" id="1.14.11.8" evidence="5"/>
<keyword evidence="19" id="KW-1185">Reference proteome</keyword>
<comment type="catalytic activity">
    <reaction evidence="15">
        <text>N(6),N(6),N(6)-trimethyl-L-lysine + 2-oxoglutarate + O2 = (3S)-3-hydroxy-N(6),N(6),N(6)-trimethyl-L-lysine + succinate + CO2</text>
        <dbReference type="Rhea" id="RHEA:14181"/>
        <dbReference type="ChEBI" id="CHEBI:15379"/>
        <dbReference type="ChEBI" id="CHEBI:16526"/>
        <dbReference type="ChEBI" id="CHEBI:16810"/>
        <dbReference type="ChEBI" id="CHEBI:30031"/>
        <dbReference type="ChEBI" id="CHEBI:58100"/>
        <dbReference type="ChEBI" id="CHEBI:141499"/>
        <dbReference type="EC" id="1.14.11.8"/>
    </reaction>
</comment>
<dbReference type="Pfam" id="PF02668">
    <property type="entry name" value="TauD"/>
    <property type="match status" value="1"/>
</dbReference>
<name>A0AAD9D0E4_PAPLA</name>
<evidence type="ECO:0000313" key="19">
    <source>
        <dbReference type="Proteomes" id="UP001182556"/>
    </source>
</evidence>
<evidence type="ECO:0000256" key="13">
    <source>
        <dbReference type="ARBA" id="ARBA00032283"/>
    </source>
</evidence>
<evidence type="ECO:0000256" key="1">
    <source>
        <dbReference type="ARBA" id="ARBA00001954"/>
    </source>
</evidence>
<evidence type="ECO:0000256" key="8">
    <source>
        <dbReference type="ARBA" id="ARBA00022964"/>
    </source>
</evidence>
<evidence type="ECO:0000256" key="7">
    <source>
        <dbReference type="ARBA" id="ARBA00022873"/>
    </source>
</evidence>
<evidence type="ECO:0000256" key="12">
    <source>
        <dbReference type="ARBA" id="ARBA00031778"/>
    </source>
</evidence>
<comment type="cofactor">
    <cofactor evidence="2">
        <name>L-ascorbate</name>
        <dbReference type="ChEBI" id="CHEBI:38290"/>
    </cofactor>
</comment>
<dbReference type="Gene3D" id="3.30.2020.30">
    <property type="match status" value="1"/>
</dbReference>
<comment type="function">
    <text evidence="14">Converts trimethyllysine (TML) into hydroxytrimethyllysine (HTML).</text>
</comment>
<dbReference type="PANTHER" id="PTHR10696">
    <property type="entry name" value="GAMMA-BUTYROBETAINE HYDROXYLASE-RELATED"/>
    <property type="match status" value="1"/>
</dbReference>
<dbReference type="InterPro" id="IPR012776">
    <property type="entry name" value="Trimethyllysine_dOase"/>
</dbReference>
<comment type="caution">
    <text evidence="18">The sequence shown here is derived from an EMBL/GenBank/DDBJ whole genome shotgun (WGS) entry which is preliminary data.</text>
</comment>
<keyword evidence="9" id="KW-0560">Oxidoreductase</keyword>
<evidence type="ECO:0000256" key="6">
    <source>
        <dbReference type="ARBA" id="ARBA00022723"/>
    </source>
</evidence>
<keyword evidence="7" id="KW-0124">Carnitine biosynthesis</keyword>
<dbReference type="PANTHER" id="PTHR10696:SF51">
    <property type="entry name" value="TRIMETHYLLYSINE DIOXYGENASE, MITOCHONDRIAL"/>
    <property type="match status" value="1"/>
</dbReference>
<reference evidence="18" key="1">
    <citation type="submission" date="2023-02" db="EMBL/GenBank/DDBJ databases">
        <title>Identification and recombinant expression of a fungal hydrolase from Papiliotrema laurentii that hydrolyzes apple cutin and clears colloidal polyester polyurethane.</title>
        <authorList>
            <consortium name="DOE Joint Genome Institute"/>
            <person name="Roman V.A."/>
            <person name="Bojanowski C."/>
            <person name="Crable B.R."/>
            <person name="Wagner D.N."/>
            <person name="Hung C.S."/>
            <person name="Nadeau L.J."/>
            <person name="Schratz L."/>
            <person name="Haridas S."/>
            <person name="Pangilinan J."/>
            <person name="Lipzen A."/>
            <person name="Na H."/>
            <person name="Yan M."/>
            <person name="Ng V."/>
            <person name="Grigoriev I.V."/>
            <person name="Spatafora J.W."/>
            <person name="Barlow D."/>
            <person name="Biffinger J."/>
            <person name="Kelley-Loughnane N."/>
            <person name="Varaljay V.A."/>
            <person name="Crookes-Goodson W.J."/>
        </authorList>
    </citation>
    <scope>NUCLEOTIDE SEQUENCE</scope>
    <source>
        <strain evidence="18">5307AH</strain>
    </source>
</reference>
<evidence type="ECO:0000256" key="14">
    <source>
        <dbReference type="ARBA" id="ARBA00046008"/>
    </source>
</evidence>
<dbReference type="InterPro" id="IPR038492">
    <property type="entry name" value="GBBH-like_N_sf"/>
</dbReference>
<dbReference type="GO" id="GO:0045329">
    <property type="term" value="P:carnitine biosynthetic process"/>
    <property type="evidence" value="ECO:0007669"/>
    <property type="project" value="UniProtKB-KW"/>
</dbReference>
<dbReference type="SUPFAM" id="SSF51197">
    <property type="entry name" value="Clavaminate synthase-like"/>
    <property type="match status" value="1"/>
</dbReference>
<evidence type="ECO:0000256" key="2">
    <source>
        <dbReference type="ARBA" id="ARBA00001961"/>
    </source>
</evidence>
<dbReference type="Pfam" id="PF06155">
    <property type="entry name" value="GBBH-like_N"/>
    <property type="match status" value="1"/>
</dbReference>
<evidence type="ECO:0000259" key="17">
    <source>
        <dbReference type="Pfam" id="PF06155"/>
    </source>
</evidence>
<feature type="domain" description="TauD/TfdA-like" evidence="16">
    <location>
        <begin position="156"/>
        <end position="377"/>
    </location>
</feature>
<feature type="domain" description="Gamma-butyrobetaine hydroxylase-like N-terminal" evidence="17">
    <location>
        <begin position="29"/>
        <end position="108"/>
    </location>
</feature>
<dbReference type="CDD" id="cd00250">
    <property type="entry name" value="CAS_like"/>
    <property type="match status" value="1"/>
</dbReference>
<evidence type="ECO:0000256" key="3">
    <source>
        <dbReference type="ARBA" id="ARBA00005022"/>
    </source>
</evidence>
<proteinExistence type="inferred from homology"/>
<dbReference type="InterPro" id="IPR050411">
    <property type="entry name" value="AlphaKG_dependent_hydroxylases"/>
</dbReference>
<dbReference type="InterPro" id="IPR010376">
    <property type="entry name" value="GBBH-like_N"/>
</dbReference>